<feature type="transmembrane region" description="Helical" evidence="7">
    <location>
        <begin position="45"/>
        <end position="73"/>
    </location>
</feature>
<evidence type="ECO:0000256" key="7">
    <source>
        <dbReference type="SAM" id="Phobius"/>
    </source>
</evidence>
<dbReference type="InterPro" id="IPR000292">
    <property type="entry name" value="For/NO2_transpt"/>
</dbReference>
<dbReference type="EMBL" id="CP012670">
    <property type="protein sequence ID" value="AUX21925.1"/>
    <property type="molecule type" value="Genomic_DNA"/>
</dbReference>
<feature type="transmembrane region" description="Helical" evidence="7">
    <location>
        <begin position="94"/>
        <end position="116"/>
    </location>
</feature>
<feature type="transmembrane region" description="Helical" evidence="7">
    <location>
        <begin position="222"/>
        <end position="245"/>
    </location>
</feature>
<evidence type="ECO:0000256" key="3">
    <source>
        <dbReference type="ARBA" id="ARBA00022989"/>
    </source>
</evidence>
<comment type="similarity">
    <text evidence="5">Belongs to the FNT transporter (TC 1.A.16) family.</text>
</comment>
<evidence type="ECO:0000256" key="6">
    <source>
        <dbReference type="SAM" id="MobiDB-lite"/>
    </source>
</evidence>
<dbReference type="PANTHER" id="PTHR30520">
    <property type="entry name" value="FORMATE TRANSPORTER-RELATED"/>
    <property type="match status" value="1"/>
</dbReference>
<protein>
    <submittedName>
        <fullName evidence="8">Formate transporter</fullName>
    </submittedName>
</protein>
<dbReference type="GO" id="GO:0005886">
    <property type="term" value="C:plasma membrane"/>
    <property type="evidence" value="ECO:0007669"/>
    <property type="project" value="TreeGrafter"/>
</dbReference>
<evidence type="ECO:0000256" key="4">
    <source>
        <dbReference type="ARBA" id="ARBA00023136"/>
    </source>
</evidence>
<feature type="compositionally biased region" description="Basic and acidic residues" evidence="6">
    <location>
        <begin position="250"/>
        <end position="284"/>
    </location>
</feature>
<keyword evidence="2 7" id="KW-0812">Transmembrane</keyword>
<comment type="subcellular location">
    <subcellularLocation>
        <location evidence="1">Membrane</location>
        <topology evidence="1">Multi-pass membrane protein</topology>
    </subcellularLocation>
</comment>
<keyword evidence="4 7" id="KW-0472">Membrane</keyword>
<feature type="transmembrane region" description="Helical" evidence="7">
    <location>
        <begin position="16"/>
        <end position="39"/>
    </location>
</feature>
<reference evidence="8 9" key="1">
    <citation type="submission" date="2015-09" db="EMBL/GenBank/DDBJ databases">
        <title>Sorangium comparison.</title>
        <authorList>
            <person name="Zaburannyi N."/>
            <person name="Bunk B."/>
            <person name="Overmann J."/>
            <person name="Mueller R."/>
        </authorList>
    </citation>
    <scope>NUCLEOTIDE SEQUENCE [LARGE SCALE GENOMIC DNA]</scope>
    <source>
        <strain evidence="8 9">So ceGT47</strain>
    </source>
</reference>
<accession>A0A4P2PYG7</accession>
<feature type="transmembrane region" description="Helical" evidence="7">
    <location>
        <begin position="149"/>
        <end position="168"/>
    </location>
</feature>
<sequence length="291" mass="30701">MIEAGAAKAAAPVRDLLIRGFLSGALLGISTSLAVTTALQTSLPVAGALVFPVGFVMIVLLGLELVTGNFALLPVALADRRCGAGQVIRNLTTVFLANLAGSLFYGALLAVSLTMMGSQAPDAMASKIVAIAQAKTHYQHLGLPGFVTMFVRAVLCNWMVCLGVVMAMTSTSTVGKIVAAWLPVLTFFAHGYEHAVVNMFVIPAGMLLGAPVSMADWWMGNQIPVTLGNLVGGGLFTGLFLYWTYRPREGEAQGKEEARAASRREREERGDDAVKGHGELDPPRPRSTTAA</sequence>
<proteinExistence type="inferred from homology"/>
<evidence type="ECO:0000313" key="9">
    <source>
        <dbReference type="Proteomes" id="UP000295781"/>
    </source>
</evidence>
<dbReference type="Pfam" id="PF01226">
    <property type="entry name" value="Form_Nir_trans"/>
    <property type="match status" value="1"/>
</dbReference>
<dbReference type="Gene3D" id="1.20.1080.10">
    <property type="entry name" value="Glycerol uptake facilitator protein"/>
    <property type="match status" value="1"/>
</dbReference>
<keyword evidence="3 7" id="KW-1133">Transmembrane helix</keyword>
<gene>
    <name evidence="8" type="primary">focA</name>
    <name evidence="8" type="ORF">SOCEGT47_024220</name>
</gene>
<evidence type="ECO:0000313" key="8">
    <source>
        <dbReference type="EMBL" id="AUX21925.1"/>
    </source>
</evidence>
<evidence type="ECO:0000256" key="1">
    <source>
        <dbReference type="ARBA" id="ARBA00004141"/>
    </source>
</evidence>
<name>A0A4P2PYG7_SORCE</name>
<organism evidence="8 9">
    <name type="scientific">Sorangium cellulosum</name>
    <name type="common">Polyangium cellulosum</name>
    <dbReference type="NCBI Taxonomy" id="56"/>
    <lineage>
        <taxon>Bacteria</taxon>
        <taxon>Pseudomonadati</taxon>
        <taxon>Myxococcota</taxon>
        <taxon>Polyangia</taxon>
        <taxon>Polyangiales</taxon>
        <taxon>Polyangiaceae</taxon>
        <taxon>Sorangium</taxon>
    </lineage>
</organism>
<dbReference type="AlphaFoldDB" id="A0A4P2PYG7"/>
<dbReference type="InterPro" id="IPR023271">
    <property type="entry name" value="Aquaporin-like"/>
</dbReference>
<dbReference type="PANTHER" id="PTHR30520:SF6">
    <property type="entry name" value="FORMATE_NITRATE FAMILY TRANSPORTER (EUROFUNG)"/>
    <property type="match status" value="1"/>
</dbReference>
<feature type="region of interest" description="Disordered" evidence="6">
    <location>
        <begin position="250"/>
        <end position="291"/>
    </location>
</feature>
<dbReference type="GO" id="GO:0015499">
    <property type="term" value="F:formate transmembrane transporter activity"/>
    <property type="evidence" value="ECO:0007669"/>
    <property type="project" value="TreeGrafter"/>
</dbReference>
<dbReference type="Proteomes" id="UP000295781">
    <property type="component" value="Chromosome"/>
</dbReference>
<evidence type="ECO:0000256" key="2">
    <source>
        <dbReference type="ARBA" id="ARBA00022692"/>
    </source>
</evidence>
<evidence type="ECO:0000256" key="5">
    <source>
        <dbReference type="ARBA" id="ARBA00049660"/>
    </source>
</evidence>
<feature type="transmembrane region" description="Helical" evidence="7">
    <location>
        <begin position="180"/>
        <end position="202"/>
    </location>
</feature>